<dbReference type="OrthoDB" id="5441967at2"/>
<dbReference type="GO" id="GO:0016020">
    <property type="term" value="C:membrane"/>
    <property type="evidence" value="ECO:0007669"/>
    <property type="project" value="UniProtKB-SubCell"/>
</dbReference>
<keyword evidence="4 6" id="KW-1133">Transmembrane helix</keyword>
<dbReference type="GO" id="GO:0022857">
    <property type="term" value="F:transmembrane transporter activity"/>
    <property type="evidence" value="ECO:0007669"/>
    <property type="project" value="InterPro"/>
</dbReference>
<feature type="transmembrane region" description="Helical" evidence="6">
    <location>
        <begin position="189"/>
        <end position="211"/>
    </location>
</feature>
<evidence type="ECO:0000256" key="1">
    <source>
        <dbReference type="ARBA" id="ARBA00004141"/>
    </source>
</evidence>
<comment type="subcellular location">
    <subcellularLocation>
        <location evidence="1">Membrane</location>
        <topology evidence="1">Multi-pass membrane protein</topology>
    </subcellularLocation>
</comment>
<feature type="transmembrane region" description="Helical" evidence="6">
    <location>
        <begin position="413"/>
        <end position="434"/>
    </location>
</feature>
<protein>
    <submittedName>
        <fullName evidence="8">MFS transporter</fullName>
    </submittedName>
</protein>
<dbReference type="CDD" id="cd17319">
    <property type="entry name" value="MFS_ExuT_GudP_like"/>
    <property type="match status" value="1"/>
</dbReference>
<organism evidence="8 9">
    <name type="scientific">Paraburkholderia acidiphila</name>
    <dbReference type="NCBI Taxonomy" id="2571747"/>
    <lineage>
        <taxon>Bacteria</taxon>
        <taxon>Pseudomonadati</taxon>
        <taxon>Pseudomonadota</taxon>
        <taxon>Betaproteobacteria</taxon>
        <taxon>Burkholderiales</taxon>
        <taxon>Burkholderiaceae</taxon>
        <taxon>Paraburkholderia</taxon>
    </lineage>
</organism>
<keyword evidence="3 6" id="KW-0812">Transmembrane</keyword>
<dbReference type="Pfam" id="PF07690">
    <property type="entry name" value="MFS_1"/>
    <property type="match status" value="1"/>
</dbReference>
<evidence type="ECO:0000313" key="8">
    <source>
        <dbReference type="EMBL" id="QGZ57728.1"/>
    </source>
</evidence>
<evidence type="ECO:0000256" key="4">
    <source>
        <dbReference type="ARBA" id="ARBA00022989"/>
    </source>
</evidence>
<evidence type="ECO:0000256" key="2">
    <source>
        <dbReference type="ARBA" id="ARBA00022448"/>
    </source>
</evidence>
<dbReference type="KEGG" id="pacp:FAZ97_22835"/>
<evidence type="ECO:0000256" key="5">
    <source>
        <dbReference type="ARBA" id="ARBA00023136"/>
    </source>
</evidence>
<dbReference type="EMBL" id="CP046910">
    <property type="protein sequence ID" value="QGZ57728.1"/>
    <property type="molecule type" value="Genomic_DNA"/>
</dbReference>
<dbReference type="SUPFAM" id="SSF103473">
    <property type="entry name" value="MFS general substrate transporter"/>
    <property type="match status" value="1"/>
</dbReference>
<gene>
    <name evidence="8" type="ORF">FAZ97_22835</name>
</gene>
<feature type="transmembrane region" description="Helical" evidence="6">
    <location>
        <begin position="293"/>
        <end position="311"/>
    </location>
</feature>
<reference evidence="8 9" key="1">
    <citation type="submission" date="2019-12" db="EMBL/GenBank/DDBJ databases">
        <title>Paraburkholderia acidiphila 7Q-K02 sp. nov and Paraburkholderia acidisoli DHF22 sp. nov., two strains isolated from forest soil.</title>
        <authorList>
            <person name="Gao Z."/>
            <person name="Qiu L."/>
        </authorList>
    </citation>
    <scope>NUCLEOTIDE SEQUENCE [LARGE SCALE GENOMIC DNA]</scope>
    <source>
        <strain evidence="8 9">7Q-K02</strain>
    </source>
</reference>
<evidence type="ECO:0000256" key="6">
    <source>
        <dbReference type="SAM" id="Phobius"/>
    </source>
</evidence>
<feature type="transmembrane region" description="Helical" evidence="6">
    <location>
        <begin position="26"/>
        <end position="43"/>
    </location>
</feature>
<feature type="transmembrane region" description="Helical" evidence="6">
    <location>
        <begin position="346"/>
        <end position="370"/>
    </location>
</feature>
<dbReference type="Gene3D" id="1.20.1250.20">
    <property type="entry name" value="MFS general substrate transporter like domains"/>
    <property type="match status" value="2"/>
</dbReference>
<dbReference type="PROSITE" id="PS50850">
    <property type="entry name" value="MFS"/>
    <property type="match status" value="1"/>
</dbReference>
<feature type="transmembrane region" description="Helical" evidence="6">
    <location>
        <begin position="254"/>
        <end position="273"/>
    </location>
</feature>
<feature type="transmembrane region" description="Helical" evidence="6">
    <location>
        <begin position="63"/>
        <end position="84"/>
    </location>
</feature>
<sequence length="444" mass="47866">MTTYTRGAKATTQWSPAREEQLYRRIFLRLIPILFISQIFAFLDRVNIGFAKTHMANDLGLTSAQYGLAAGVFFLGNMLLEVPSNLLLHRIGARRSLFRIMFLWGIVSSATLFVRTAHELVLMRFLLGLCEAGFWPGVLLYLTYWFPAARRANAVAICLLAPIAAGILAGPLSGWILSDMEGRLGLHGWQWMFLLEGIPACLVGLLVRFCLPDGPQEAAWLSSDERFRLLADLKHQESAELATGTRAAFGRPQIVRVALLAFLLACVLCGVFLNVFWLPTVIAEAGVRGDLRIGIYSVVPYVVGGVAMILVSRHSDARGERHWHFAGSMLTAAAGLATIACGHSSMWVALTGICLLTAGLSSALAVFWALPPALLPKAALPGAIAAINMIGGIGALAGPWLMGVLRDRTESAALSLAPFFVLMIAGAMCSLLFARGAADAVHHA</sequence>
<accession>A0A7Z2JBD3</accession>
<dbReference type="RefSeq" id="WP_158760666.1">
    <property type="nucleotide sequence ID" value="NZ_CP046910.1"/>
</dbReference>
<evidence type="ECO:0000259" key="7">
    <source>
        <dbReference type="PROSITE" id="PS50850"/>
    </source>
</evidence>
<proteinExistence type="predicted"/>
<feature type="transmembrane region" description="Helical" evidence="6">
    <location>
        <begin position="96"/>
        <end position="114"/>
    </location>
</feature>
<keyword evidence="9" id="KW-1185">Reference proteome</keyword>
<dbReference type="PANTHER" id="PTHR43791">
    <property type="entry name" value="PERMEASE-RELATED"/>
    <property type="match status" value="1"/>
</dbReference>
<feature type="domain" description="Major facilitator superfamily (MFS) profile" evidence="7">
    <location>
        <begin position="30"/>
        <end position="438"/>
    </location>
</feature>
<evidence type="ECO:0000256" key="3">
    <source>
        <dbReference type="ARBA" id="ARBA00022692"/>
    </source>
</evidence>
<dbReference type="Proteomes" id="UP000434209">
    <property type="component" value="Chromosome 2"/>
</dbReference>
<dbReference type="FunFam" id="1.20.1250.20:FF:000018">
    <property type="entry name" value="MFS transporter permease"/>
    <property type="match status" value="1"/>
</dbReference>
<dbReference type="PANTHER" id="PTHR43791:SF36">
    <property type="entry name" value="TRANSPORTER, PUTATIVE (AFU_ORTHOLOGUE AFUA_6G08340)-RELATED"/>
    <property type="match status" value="1"/>
</dbReference>
<dbReference type="InterPro" id="IPR036259">
    <property type="entry name" value="MFS_trans_sf"/>
</dbReference>
<keyword evidence="5 6" id="KW-0472">Membrane</keyword>
<feature type="transmembrane region" description="Helical" evidence="6">
    <location>
        <begin position="154"/>
        <end position="177"/>
    </location>
</feature>
<evidence type="ECO:0000313" key="9">
    <source>
        <dbReference type="Proteomes" id="UP000434209"/>
    </source>
</evidence>
<dbReference type="AlphaFoldDB" id="A0A7Z2JBD3"/>
<dbReference type="InterPro" id="IPR020846">
    <property type="entry name" value="MFS_dom"/>
</dbReference>
<name>A0A7Z2JBD3_9BURK</name>
<feature type="transmembrane region" description="Helical" evidence="6">
    <location>
        <begin position="120"/>
        <end position="142"/>
    </location>
</feature>
<dbReference type="InterPro" id="IPR011701">
    <property type="entry name" value="MFS"/>
</dbReference>
<feature type="transmembrane region" description="Helical" evidence="6">
    <location>
        <begin position="382"/>
        <end position="401"/>
    </location>
</feature>
<keyword evidence="2" id="KW-0813">Transport</keyword>